<feature type="domain" description="DH" evidence="4">
    <location>
        <begin position="62"/>
        <end position="122"/>
    </location>
</feature>
<proteinExistence type="predicted"/>
<accession>A0ABV0X3I2</accession>
<organism evidence="5 6">
    <name type="scientific">Xenotaenia resolanae</name>
    <dbReference type="NCBI Taxonomy" id="208358"/>
    <lineage>
        <taxon>Eukaryota</taxon>
        <taxon>Metazoa</taxon>
        <taxon>Chordata</taxon>
        <taxon>Craniata</taxon>
        <taxon>Vertebrata</taxon>
        <taxon>Euteleostomi</taxon>
        <taxon>Actinopterygii</taxon>
        <taxon>Neopterygii</taxon>
        <taxon>Teleostei</taxon>
        <taxon>Neoteleostei</taxon>
        <taxon>Acanthomorphata</taxon>
        <taxon>Ovalentaria</taxon>
        <taxon>Atherinomorphae</taxon>
        <taxon>Cyprinodontiformes</taxon>
        <taxon>Goodeidae</taxon>
        <taxon>Xenotaenia</taxon>
    </lineage>
</organism>
<evidence type="ECO:0000256" key="1">
    <source>
        <dbReference type="ARBA" id="ARBA00004496"/>
    </source>
</evidence>
<dbReference type="Pfam" id="PF00621">
    <property type="entry name" value="RhoGEF"/>
    <property type="match status" value="1"/>
</dbReference>
<dbReference type="InterPro" id="IPR000219">
    <property type="entry name" value="DH_dom"/>
</dbReference>
<keyword evidence="2" id="KW-0963">Cytoplasm</keyword>
<feature type="signal peptide" evidence="3">
    <location>
        <begin position="1"/>
        <end position="22"/>
    </location>
</feature>
<sequence>MILTHALVECFYMLCCVRCTLGVLLCLCDSVSLHVHVFVRVWVKTGCADLITLDTMSPQERKRQGYIHELIHTEETYVEDLELVLEVFYKPMSESGRLTEAEMGAIFVNWRELIMCNTRLLK</sequence>
<dbReference type="InterPro" id="IPR035899">
    <property type="entry name" value="DBL_dom_sf"/>
</dbReference>
<evidence type="ECO:0000256" key="2">
    <source>
        <dbReference type="ARBA" id="ARBA00022490"/>
    </source>
</evidence>
<dbReference type="PANTHER" id="PTHR46006">
    <property type="entry name" value="RHO GUANINE NUCLEOTIDE EXCHANGE FACTOR AT 64C, ISOFORM A"/>
    <property type="match status" value="1"/>
</dbReference>
<dbReference type="PANTHER" id="PTHR46006:SF6">
    <property type="entry name" value="INTERSECTIN-2 ISOFORM X1"/>
    <property type="match status" value="1"/>
</dbReference>
<evidence type="ECO:0000313" key="6">
    <source>
        <dbReference type="Proteomes" id="UP001444071"/>
    </source>
</evidence>
<reference evidence="5 6" key="1">
    <citation type="submission" date="2021-06" db="EMBL/GenBank/DDBJ databases">
        <authorList>
            <person name="Palmer J.M."/>
        </authorList>
    </citation>
    <scope>NUCLEOTIDE SEQUENCE [LARGE SCALE GENOMIC DNA]</scope>
    <source>
        <strain evidence="5 6">XR_2019</strain>
        <tissue evidence="5">Muscle</tissue>
    </source>
</reference>
<gene>
    <name evidence="5" type="primary">ITSN2_2</name>
    <name evidence="5" type="ORF">XENORESO_010216</name>
</gene>
<dbReference type="SUPFAM" id="SSF48065">
    <property type="entry name" value="DBL homology domain (DH-domain)"/>
    <property type="match status" value="1"/>
</dbReference>
<evidence type="ECO:0000256" key="3">
    <source>
        <dbReference type="SAM" id="SignalP"/>
    </source>
</evidence>
<protein>
    <submittedName>
        <fullName evidence="5">Intersectin-2</fullName>
    </submittedName>
</protein>
<dbReference type="InterPro" id="IPR051480">
    <property type="entry name" value="Endocytic_GEF_Adapter"/>
</dbReference>
<dbReference type="Gene3D" id="1.20.900.10">
    <property type="entry name" value="Dbl homology (DH) domain"/>
    <property type="match status" value="1"/>
</dbReference>
<dbReference type="EMBL" id="JAHRIM010083235">
    <property type="protein sequence ID" value="MEQ2275877.1"/>
    <property type="molecule type" value="Genomic_DNA"/>
</dbReference>
<comment type="subcellular location">
    <subcellularLocation>
        <location evidence="1">Cytoplasm</location>
    </subcellularLocation>
</comment>
<name>A0ABV0X3I2_9TELE</name>
<keyword evidence="6" id="KW-1185">Reference proteome</keyword>
<evidence type="ECO:0000313" key="5">
    <source>
        <dbReference type="EMBL" id="MEQ2275877.1"/>
    </source>
</evidence>
<comment type="caution">
    <text evidence="5">The sequence shown here is derived from an EMBL/GenBank/DDBJ whole genome shotgun (WGS) entry which is preliminary data.</text>
</comment>
<feature type="chain" id="PRO_5046670866" evidence="3">
    <location>
        <begin position="23"/>
        <end position="122"/>
    </location>
</feature>
<dbReference type="PROSITE" id="PS50010">
    <property type="entry name" value="DH_2"/>
    <property type="match status" value="1"/>
</dbReference>
<keyword evidence="3" id="KW-0732">Signal</keyword>
<evidence type="ECO:0000259" key="4">
    <source>
        <dbReference type="PROSITE" id="PS50010"/>
    </source>
</evidence>
<dbReference type="Proteomes" id="UP001444071">
    <property type="component" value="Unassembled WGS sequence"/>
</dbReference>